<dbReference type="OrthoDB" id="3234380at2"/>
<dbReference type="EMBL" id="MVOH01000015">
    <property type="protein sequence ID" value="PAU67218.1"/>
    <property type="molecule type" value="Genomic_DNA"/>
</dbReference>
<accession>A0A2A2EEA1</accession>
<gene>
    <name evidence="1" type="ORF">B1526_1302</name>
</gene>
<evidence type="ECO:0000313" key="1">
    <source>
        <dbReference type="EMBL" id="PAU67218.1"/>
    </source>
</evidence>
<keyword evidence="2" id="KW-1185">Reference proteome</keyword>
<sequence length="210" mass="22767">MATSTTPSKATAQTSVTDTDFVKSGNDASFVRLIKEAAVFRYDVGDTTIGDLKADWRPAEGKLPFGYFSEDGITVHPESGDSNDFAAHNGDNVVAMTSGGYWTFAFAALESKKEVLETYFDATVAADGSLTVTGTDVTKYAQYVIAGLTQAGNLIIVHLPKAQVNEREDFQWNISNLLNYGMTLRTYKGGTDAPYMWKAWGMAEDVTPNA</sequence>
<dbReference type="Proteomes" id="UP000218399">
    <property type="component" value="Unassembled WGS sequence"/>
</dbReference>
<reference evidence="1 2" key="1">
    <citation type="journal article" date="2017" name="ISME J.">
        <title>Unveiling bifidobacterial biogeography across the mammalian branch of the tree of life.</title>
        <authorList>
            <person name="Milani C."/>
            <person name="Mangifesta M."/>
            <person name="Mancabelli L."/>
            <person name="Lugli G.A."/>
            <person name="James K."/>
            <person name="Duranti S."/>
            <person name="Turroni F."/>
            <person name="Ferrario C."/>
            <person name="Ossiprandi M.C."/>
            <person name="van Sinderen D."/>
            <person name="Ventura M."/>
        </authorList>
    </citation>
    <scope>NUCLEOTIDE SEQUENCE [LARGE SCALE GENOMIC DNA]</scope>
    <source>
        <strain evidence="2">Ham19E</strain>
    </source>
</reference>
<dbReference type="AlphaFoldDB" id="A0A2A2EEA1"/>
<proteinExistence type="predicted"/>
<organism evidence="1 2">
    <name type="scientific">Bifidobacterium criceti</name>
    <dbReference type="NCBI Taxonomy" id="1960969"/>
    <lineage>
        <taxon>Bacteria</taxon>
        <taxon>Bacillati</taxon>
        <taxon>Actinomycetota</taxon>
        <taxon>Actinomycetes</taxon>
        <taxon>Bifidobacteriales</taxon>
        <taxon>Bifidobacteriaceae</taxon>
        <taxon>Bifidobacterium</taxon>
    </lineage>
</organism>
<evidence type="ECO:0000313" key="2">
    <source>
        <dbReference type="Proteomes" id="UP000218399"/>
    </source>
</evidence>
<dbReference type="RefSeq" id="WP_095615289.1">
    <property type="nucleotide sequence ID" value="NZ_MVOH01000015.1"/>
</dbReference>
<protein>
    <submittedName>
        <fullName evidence="1">Bacterial Ig-like domain, group 2</fullName>
    </submittedName>
</protein>
<name>A0A2A2EEA1_9BIFI</name>
<comment type="caution">
    <text evidence="1">The sequence shown here is derived from an EMBL/GenBank/DDBJ whole genome shotgun (WGS) entry which is preliminary data.</text>
</comment>